<dbReference type="Proteomes" id="UP001385389">
    <property type="component" value="Chromosome"/>
</dbReference>
<dbReference type="EMBL" id="CP146609">
    <property type="protein sequence ID" value="WWX24462.1"/>
    <property type="molecule type" value="Genomic_DNA"/>
</dbReference>
<accession>A0ABZ2J0I9</accession>
<evidence type="ECO:0000256" key="1">
    <source>
        <dbReference type="SAM" id="MobiDB-lite"/>
    </source>
</evidence>
<dbReference type="PRINTS" id="PR01002">
    <property type="entry name" value="FLGFLGJ"/>
</dbReference>
<evidence type="ECO:0000259" key="2">
    <source>
        <dbReference type="Pfam" id="PF10135"/>
    </source>
</evidence>
<feature type="region of interest" description="Disordered" evidence="1">
    <location>
        <begin position="212"/>
        <end position="247"/>
    </location>
</feature>
<dbReference type="RefSeq" id="WP_338670133.1">
    <property type="nucleotide sequence ID" value="NZ_CP146609.1"/>
</dbReference>
<evidence type="ECO:0000313" key="3">
    <source>
        <dbReference type="EMBL" id="WWX24462.1"/>
    </source>
</evidence>
<sequence>MINATLDPRLAASTAETKDLARFKSEMDGLRKNLSGGDPDKLAKLKKACQNFEAVFIGKLWDQMKQTVPKEGYLHSKQEDSYMSMFNREFSEKMAQAGGIGLADMIYAQLSQKLKQASRETLAGGVEINPVKEEGIALKRGTQPIPLDRSQGMTLEDWGGNSVADDSKGTAPMEAPAEDGRKSGVPGVLSDVEVKARLETLTRKLEARRIRDGLAGATPVGRHSGGYAAEGAGEDDGKVGRKLAEIG</sequence>
<protein>
    <submittedName>
        <fullName evidence="3">Rod-binding protein</fullName>
    </submittedName>
</protein>
<feature type="domain" description="Flagellar protein FlgJ N-terminal" evidence="2">
    <location>
        <begin position="63"/>
        <end position="109"/>
    </location>
</feature>
<evidence type="ECO:0000313" key="4">
    <source>
        <dbReference type="Proteomes" id="UP001385389"/>
    </source>
</evidence>
<feature type="compositionally biased region" description="Basic and acidic residues" evidence="1">
    <location>
        <begin position="235"/>
        <end position="247"/>
    </location>
</feature>
<gene>
    <name evidence="3" type="ORF">V8V93_09690</name>
</gene>
<dbReference type="InterPro" id="IPR019301">
    <property type="entry name" value="Flagellar_prot_FlgJ_N"/>
</dbReference>
<proteinExistence type="predicted"/>
<feature type="region of interest" description="Disordered" evidence="1">
    <location>
        <begin position="143"/>
        <end position="186"/>
    </location>
</feature>
<organism evidence="3 4">
    <name type="scientific">Pseudodesulfovibrio methanolicus</name>
    <dbReference type="NCBI Taxonomy" id="3126690"/>
    <lineage>
        <taxon>Bacteria</taxon>
        <taxon>Pseudomonadati</taxon>
        <taxon>Thermodesulfobacteriota</taxon>
        <taxon>Desulfovibrionia</taxon>
        <taxon>Desulfovibrionales</taxon>
        <taxon>Desulfovibrionaceae</taxon>
    </lineage>
</organism>
<keyword evidence="4" id="KW-1185">Reference proteome</keyword>
<name>A0ABZ2J0I9_9BACT</name>
<dbReference type="Pfam" id="PF10135">
    <property type="entry name" value="Rod-binding"/>
    <property type="match status" value="1"/>
</dbReference>
<reference evidence="3 4" key="1">
    <citation type="submission" date="2024-03" db="EMBL/GenBank/DDBJ databases">
        <title>Phenotype and Genome Characterization of a Sulfate-Reducing Bacterium Pseudodesulfovibrio sp. strain 5S69, isolated from Petroleum Reservoir in Tatarstan (Russia).</title>
        <authorList>
            <person name="Bidzhieva S.K."/>
            <person name="Kadnikov V."/>
            <person name="Tourova T.P."/>
            <person name="Samigullina S.R."/>
            <person name="Sokolova D.S."/>
            <person name="Poltaraus A.B."/>
            <person name="Avtukh A.N."/>
            <person name="Tereshina V.M."/>
            <person name="Mardanov A.V."/>
            <person name="Nazina T.N."/>
        </authorList>
    </citation>
    <scope>NUCLEOTIDE SEQUENCE [LARGE SCALE GENOMIC DNA]</scope>
    <source>
        <strain evidence="3 4">5S69</strain>
    </source>
</reference>